<dbReference type="Proteomes" id="UP000243065">
    <property type="component" value="Unassembled WGS sequence"/>
</dbReference>
<reference evidence="5 6" key="1">
    <citation type="submission" date="2015-11" db="EMBL/GenBank/DDBJ databases">
        <authorList>
            <person name="Varghese N."/>
        </authorList>
    </citation>
    <scope>NUCLEOTIDE SEQUENCE [LARGE SCALE GENOMIC DNA]</scope>
    <source>
        <strain evidence="5 6">JGI-24</strain>
    </source>
</reference>
<dbReference type="PRINTS" id="PR00332">
    <property type="entry name" value="HISTRIAD"/>
</dbReference>
<dbReference type="GO" id="GO:0006790">
    <property type="term" value="P:sulfur compound metabolic process"/>
    <property type="evidence" value="ECO:0007669"/>
    <property type="project" value="TreeGrafter"/>
</dbReference>
<dbReference type="InterPro" id="IPR039384">
    <property type="entry name" value="HINT"/>
</dbReference>
<evidence type="ECO:0000256" key="1">
    <source>
        <dbReference type="PIRSR" id="PIRSR601310-1"/>
    </source>
</evidence>
<keyword evidence="6" id="KW-1185">Reference proteome</keyword>
<dbReference type="GO" id="GO:0047627">
    <property type="term" value="F:adenylylsulfatase activity"/>
    <property type="evidence" value="ECO:0007669"/>
    <property type="project" value="TreeGrafter"/>
</dbReference>
<feature type="short sequence motif" description="Histidine triad motif" evidence="2 3">
    <location>
        <begin position="131"/>
        <end position="135"/>
    </location>
</feature>
<name>A0A656D0G5_KRYT1</name>
<proteinExistence type="predicted"/>
<dbReference type="EMBL" id="CZVU01000001">
    <property type="protein sequence ID" value="CUS95803.1"/>
    <property type="molecule type" value="Genomic_DNA"/>
</dbReference>
<organism evidence="5 6">
    <name type="scientific">Kryptobacter tengchongensis</name>
    <dbReference type="NCBI Taxonomy" id="1643429"/>
    <lineage>
        <taxon>Bacteria</taxon>
        <taxon>Pseudomonadati</taxon>
        <taxon>Candidatus Kryptoniota</taxon>
        <taxon>Candidatus Kryptobacter</taxon>
    </lineage>
</organism>
<evidence type="ECO:0000313" key="6">
    <source>
        <dbReference type="Proteomes" id="UP000243065"/>
    </source>
</evidence>
<dbReference type="SUPFAM" id="SSF54197">
    <property type="entry name" value="HIT-like"/>
    <property type="match status" value="1"/>
</dbReference>
<dbReference type="Gene3D" id="3.30.428.10">
    <property type="entry name" value="HIT-like"/>
    <property type="match status" value="1"/>
</dbReference>
<dbReference type="InterPro" id="IPR011146">
    <property type="entry name" value="HIT-like"/>
</dbReference>
<gene>
    <name evidence="5" type="ORF">JGI24_00004</name>
</gene>
<feature type="domain" description="HIT" evidence="4">
    <location>
        <begin position="37"/>
        <end position="146"/>
    </location>
</feature>
<dbReference type="InterPro" id="IPR001310">
    <property type="entry name" value="Histidine_triad_HIT"/>
</dbReference>
<dbReference type="CDD" id="cd01277">
    <property type="entry name" value="HINT_subgroup"/>
    <property type="match status" value="1"/>
</dbReference>
<dbReference type="Pfam" id="PF01230">
    <property type="entry name" value="HIT"/>
    <property type="match status" value="1"/>
</dbReference>
<sequence>MKKVFRYITFWIFQSKFFPGRNVLRKIMESKLRENCVFCKIIKGLEKAEILYEDSHVISILDINPVNLGHALVIPKEHYENFLSLPEGIYSHLLRALRIIAQAIMESVEPKPEGFNILSNNGFVAGQRIFHAHFHVIPRYSGDGLKFKPVVKRYAKGEIERYANLIRQKINEPKTQII</sequence>
<evidence type="ECO:0000256" key="2">
    <source>
        <dbReference type="PIRSR" id="PIRSR601310-3"/>
    </source>
</evidence>
<protein>
    <submittedName>
        <fullName evidence="5">Histidine triad (HIT) family protein</fullName>
    </submittedName>
</protein>
<dbReference type="GO" id="GO:0009150">
    <property type="term" value="P:purine ribonucleotide metabolic process"/>
    <property type="evidence" value="ECO:0007669"/>
    <property type="project" value="TreeGrafter"/>
</dbReference>
<dbReference type="PROSITE" id="PS51084">
    <property type="entry name" value="HIT_2"/>
    <property type="match status" value="1"/>
</dbReference>
<dbReference type="PANTHER" id="PTHR47670:SF1">
    <property type="entry name" value="ADENYLYLSULFATASE HINT3"/>
    <property type="match status" value="1"/>
</dbReference>
<feature type="active site" description="Tele-AMP-histidine intermediate" evidence="1">
    <location>
        <position position="133"/>
    </location>
</feature>
<dbReference type="PANTHER" id="PTHR47670">
    <property type="entry name" value="ADENYLYLSULFATASE HINT3"/>
    <property type="match status" value="1"/>
</dbReference>
<dbReference type="InterPro" id="IPR036265">
    <property type="entry name" value="HIT-like_sf"/>
</dbReference>
<evidence type="ECO:0000256" key="3">
    <source>
        <dbReference type="PROSITE-ProRule" id="PRU00464"/>
    </source>
</evidence>
<accession>A0A656D0G5</accession>
<dbReference type="AlphaFoldDB" id="A0A656D0G5"/>
<evidence type="ECO:0000313" key="5">
    <source>
        <dbReference type="EMBL" id="CUS95803.1"/>
    </source>
</evidence>
<evidence type="ECO:0000259" key="4">
    <source>
        <dbReference type="PROSITE" id="PS51084"/>
    </source>
</evidence>